<dbReference type="GeneID" id="19906240"/>
<name>R7Z689_CONA1</name>
<dbReference type="AlphaFoldDB" id="R7Z689"/>
<sequence length="565" mass="61798">MSTNQENLLLPNGPLLLVHRGWRRSRKKATAAITVNGAQIEKSDILGDVTVPSSKYPFIHNIVAPRLPDGDKATFDPPTDSGLSSNFMFVNTSGPSKTPTRDVRKLMRRHVRRRVGHTQTKVRGERGSGSVGSWSAAEPEVPFVPQSASELEVEVSLASPVLSPVCPGAGTAMYGAALPFTLNLPLWNLMNYYLCSIANAVYPLESNLAFNPVKTAWFPLATTDEVLLHTVLLSSATHLSLSKQDPQSPNPAALMDSALPCLNRRLALPSPPSDATIGAVACLAMIENAQGNYDIWKIHMMGLKRMIQIRNGLSSIDASLRTKICRADIEGAVDSLTHPYLACMERSHPPTHYLITAGEGLTASSELLEILRSSGINLRFRRTLHLVYCLSCTIHYATTQAAILIHPGSLDEDTIELQRSLLCPSSPVITALQQACRLAALIYMKTLTRQMRRVSATSRILVQALQASLDSVITESRATELVLWMLFLGGMASSTGSMERKWFVDHLAKVRIPALAYPLEGETVRQTLTKVLWVSSIHDGPGATLWNETKLIGSTDYRTYAPSTR</sequence>
<organism evidence="1 2">
    <name type="scientific">Coniosporium apollinis (strain CBS 100218)</name>
    <name type="common">Rock-inhabiting black yeast</name>
    <dbReference type="NCBI Taxonomy" id="1168221"/>
    <lineage>
        <taxon>Eukaryota</taxon>
        <taxon>Fungi</taxon>
        <taxon>Dikarya</taxon>
        <taxon>Ascomycota</taxon>
        <taxon>Pezizomycotina</taxon>
        <taxon>Dothideomycetes</taxon>
        <taxon>Dothideomycetes incertae sedis</taxon>
        <taxon>Coniosporium</taxon>
    </lineage>
</organism>
<dbReference type="OMA" id="NPAKRDW"/>
<dbReference type="Proteomes" id="UP000016924">
    <property type="component" value="Unassembled WGS sequence"/>
</dbReference>
<dbReference type="HOGENOM" id="CLU_035146_0_0_1"/>
<reference evidence="2" key="1">
    <citation type="submission" date="2012-06" db="EMBL/GenBank/DDBJ databases">
        <title>The genome sequence of Coniosporium apollinis CBS 100218.</title>
        <authorList>
            <consortium name="The Broad Institute Genome Sequencing Platform"/>
            <person name="Cuomo C."/>
            <person name="Gorbushina A."/>
            <person name="Noack S."/>
            <person name="Walker B."/>
            <person name="Young S.K."/>
            <person name="Zeng Q."/>
            <person name="Gargeya S."/>
            <person name="Fitzgerald M."/>
            <person name="Haas B."/>
            <person name="Abouelleil A."/>
            <person name="Alvarado L."/>
            <person name="Arachchi H.M."/>
            <person name="Berlin A.M."/>
            <person name="Chapman S.B."/>
            <person name="Goldberg J."/>
            <person name="Griggs A."/>
            <person name="Gujja S."/>
            <person name="Hansen M."/>
            <person name="Howarth C."/>
            <person name="Imamovic A."/>
            <person name="Larimer J."/>
            <person name="McCowan C."/>
            <person name="Montmayeur A."/>
            <person name="Murphy C."/>
            <person name="Neiman D."/>
            <person name="Pearson M."/>
            <person name="Priest M."/>
            <person name="Roberts A."/>
            <person name="Saif S."/>
            <person name="Shea T."/>
            <person name="Sisk P."/>
            <person name="Sykes S."/>
            <person name="Wortman J."/>
            <person name="Nusbaum C."/>
            <person name="Birren B."/>
        </authorList>
    </citation>
    <scope>NUCLEOTIDE SEQUENCE [LARGE SCALE GENOMIC DNA]</scope>
    <source>
        <strain evidence="2">CBS 100218</strain>
    </source>
</reference>
<dbReference type="EMBL" id="JH767622">
    <property type="protein sequence ID" value="EON69677.1"/>
    <property type="molecule type" value="Genomic_DNA"/>
</dbReference>
<dbReference type="InterPro" id="IPR021858">
    <property type="entry name" value="Fun_TF"/>
</dbReference>
<dbReference type="PANTHER" id="PTHR37540">
    <property type="entry name" value="TRANSCRIPTION FACTOR (ACR-2), PUTATIVE-RELATED-RELATED"/>
    <property type="match status" value="1"/>
</dbReference>
<dbReference type="PANTHER" id="PTHR37540:SF5">
    <property type="entry name" value="TRANSCRIPTION FACTOR DOMAIN-CONTAINING PROTEIN"/>
    <property type="match status" value="1"/>
</dbReference>
<dbReference type="RefSeq" id="XP_007784994.1">
    <property type="nucleotide sequence ID" value="XM_007786804.1"/>
</dbReference>
<dbReference type="Pfam" id="PF11951">
    <property type="entry name" value="Fungal_trans_2"/>
    <property type="match status" value="2"/>
</dbReference>
<dbReference type="STRING" id="1168221.R7Z689"/>
<protein>
    <recommendedName>
        <fullName evidence="3">Transcription factor domain-containing protein</fullName>
    </recommendedName>
</protein>
<dbReference type="eggNOG" id="ENOG502SQEH">
    <property type="taxonomic scope" value="Eukaryota"/>
</dbReference>
<evidence type="ECO:0008006" key="3">
    <source>
        <dbReference type="Google" id="ProtNLM"/>
    </source>
</evidence>
<gene>
    <name evidence="1" type="ORF">W97_08929</name>
</gene>
<evidence type="ECO:0000313" key="2">
    <source>
        <dbReference type="Proteomes" id="UP000016924"/>
    </source>
</evidence>
<proteinExistence type="predicted"/>
<dbReference type="OrthoDB" id="4158087at2759"/>
<accession>R7Z689</accession>
<evidence type="ECO:0000313" key="1">
    <source>
        <dbReference type="EMBL" id="EON69677.1"/>
    </source>
</evidence>
<keyword evidence="2" id="KW-1185">Reference proteome</keyword>